<comment type="caution">
    <text evidence="1">The sequence shown here is derived from an EMBL/GenBank/DDBJ whole genome shotgun (WGS) entry which is preliminary data.</text>
</comment>
<dbReference type="OrthoDB" id="421671at2759"/>
<dbReference type="PANTHER" id="PTHR33835:SF1">
    <property type="entry name" value="METALLO-BETA-LACTAMASE DOMAIN-CONTAINING PROTEIN"/>
    <property type="match status" value="1"/>
</dbReference>
<accession>A0A0J9X9P8</accession>
<evidence type="ECO:0000313" key="2">
    <source>
        <dbReference type="Proteomes" id="UP000242525"/>
    </source>
</evidence>
<dbReference type="InterPro" id="IPR036866">
    <property type="entry name" value="RibonucZ/Hydroxyglut_hydro"/>
</dbReference>
<proteinExistence type="predicted"/>
<gene>
    <name evidence="1" type="ORF">BN980_GECA06s05323g</name>
</gene>
<evidence type="ECO:0000313" key="1">
    <source>
        <dbReference type="EMBL" id="CDO54147.1"/>
    </source>
</evidence>
<dbReference type="Proteomes" id="UP000242525">
    <property type="component" value="Unassembled WGS sequence"/>
</dbReference>
<keyword evidence="2" id="KW-1185">Reference proteome</keyword>
<dbReference type="AlphaFoldDB" id="A0A0J9X9P8"/>
<protein>
    <recommendedName>
        <fullName evidence="3">Metallo-beta-lactamase domain-containing protein</fullName>
    </recommendedName>
</protein>
<dbReference type="EMBL" id="CCBN010000006">
    <property type="protein sequence ID" value="CDO54147.1"/>
    <property type="molecule type" value="Genomic_DNA"/>
</dbReference>
<reference evidence="1" key="1">
    <citation type="submission" date="2014-03" db="EMBL/GenBank/DDBJ databases">
        <authorList>
            <person name="Casaregola S."/>
        </authorList>
    </citation>
    <scope>NUCLEOTIDE SEQUENCE [LARGE SCALE GENOMIC DNA]</scope>
    <source>
        <strain evidence="1">CLIB 918</strain>
    </source>
</reference>
<evidence type="ECO:0008006" key="3">
    <source>
        <dbReference type="Google" id="ProtNLM"/>
    </source>
</evidence>
<sequence length="286" mass="32442">MHGYPFSFPASGYLRPIGGHSKALIPGVLAIHSLPFLRVFLEIGGRATAIKLETKDEGVLVFAPIPWGPEAQRFLRTLEPNKEISEINVKYLVAPDVEHHMALKSWKDQFPNAKIFGPKPLIEKKKSEGITIDYAFDDADSKILLTEENINSRSTLDIPSEITREFDFAYFPHHPNKELVLLHKPTKTFLTADLFFNLPSFEQYEGSHINPVGGLSFLTKYLSIDSWLQKKIFGSALPKKDYEGVLNAIYQWGFERIIPCHGDVLEGLNVRDRFANLFAKYIKNPN</sequence>
<name>A0A0J9X9P8_GEOCN</name>
<dbReference type="PANTHER" id="PTHR33835">
    <property type="entry name" value="YALI0C07656P"/>
    <property type="match status" value="1"/>
</dbReference>
<dbReference type="SUPFAM" id="SSF56281">
    <property type="entry name" value="Metallo-hydrolase/oxidoreductase"/>
    <property type="match status" value="1"/>
</dbReference>
<organism evidence="1 2">
    <name type="scientific">Geotrichum candidum</name>
    <name type="common">Oospora lactis</name>
    <name type="synonym">Dipodascus geotrichum</name>
    <dbReference type="NCBI Taxonomy" id="1173061"/>
    <lineage>
        <taxon>Eukaryota</taxon>
        <taxon>Fungi</taxon>
        <taxon>Dikarya</taxon>
        <taxon>Ascomycota</taxon>
        <taxon>Saccharomycotina</taxon>
        <taxon>Dipodascomycetes</taxon>
        <taxon>Dipodascales</taxon>
        <taxon>Dipodascaceae</taxon>
        <taxon>Geotrichum</taxon>
    </lineage>
</organism>
<dbReference type="InterPro" id="IPR025638">
    <property type="entry name" value="DUF4336"/>
</dbReference>